<dbReference type="PANTHER" id="PTHR36223:SF1">
    <property type="entry name" value="TRANSCRIPTION ELONGATION FACTOR EAF N-TERMINAL DOMAIN-CONTAINING PROTEIN"/>
    <property type="match status" value="1"/>
</dbReference>
<sequence>MLAQGCITVELYVDGQPLKEYSDPEREAEDDHRMTRYVEVKAGQRFSVKVALLPGFQFFTASDVRIEFYIDQNNHWQSFSCPYESVVTYRGELQHREEVWFHSSVMKDEFTGQWVTTSYEFGPLAVDGDAPLPENLTPSDIDLLGSLRVSVYRAKKKTLYEPYVWDGYTPKPLDKISERALKGKAIKHNVKYTVNGAAGPPAIQYYGYVPINSDRGVPYEFKFLYRNRKTLQSLGCIPRSPSPVPDAGLMMRRTNEMMLTMHQELRELRERLARAESGTRASSVAGRESTASTLAPSRGTSVKVEGLMDTENVLTRPTRVNMEPRWSVPPPPPLFAHFKQENRRLPVGTNPSSGAKRSREEATLDDGDEPVEVPPPPKKPKVVIDLTDD</sequence>
<comment type="caution">
    <text evidence="3">The sequence shown here is derived from an EMBL/GenBank/DDBJ whole genome shotgun (WGS) entry which is preliminary data.</text>
</comment>
<feature type="region of interest" description="Disordered" evidence="1">
    <location>
        <begin position="274"/>
        <end position="299"/>
    </location>
</feature>
<evidence type="ECO:0000256" key="1">
    <source>
        <dbReference type="SAM" id="MobiDB-lite"/>
    </source>
</evidence>
<feature type="compositionally biased region" description="Polar residues" evidence="1">
    <location>
        <begin position="289"/>
        <end position="299"/>
    </location>
</feature>
<dbReference type="VEuPathDB" id="FungiDB:CLCR_07149"/>
<keyword evidence="4" id="KW-1185">Reference proteome</keyword>
<dbReference type="Pfam" id="PF25534">
    <property type="entry name" value="DUF7918"/>
    <property type="match status" value="1"/>
</dbReference>
<feature type="domain" description="DUF7918" evidence="2">
    <location>
        <begin position="7"/>
        <end position="240"/>
    </location>
</feature>
<dbReference type="OrthoDB" id="3364132at2759"/>
<organism evidence="3 4">
    <name type="scientific">Cladophialophora carrionii</name>
    <dbReference type="NCBI Taxonomy" id="86049"/>
    <lineage>
        <taxon>Eukaryota</taxon>
        <taxon>Fungi</taxon>
        <taxon>Dikarya</taxon>
        <taxon>Ascomycota</taxon>
        <taxon>Pezizomycotina</taxon>
        <taxon>Eurotiomycetes</taxon>
        <taxon>Chaetothyriomycetidae</taxon>
        <taxon>Chaetothyriales</taxon>
        <taxon>Herpotrichiellaceae</taxon>
        <taxon>Cladophialophora</taxon>
    </lineage>
</organism>
<proteinExistence type="predicted"/>
<feature type="region of interest" description="Disordered" evidence="1">
    <location>
        <begin position="322"/>
        <end position="389"/>
    </location>
</feature>
<dbReference type="InterPro" id="IPR057678">
    <property type="entry name" value="DUF7918"/>
</dbReference>
<evidence type="ECO:0000313" key="4">
    <source>
        <dbReference type="Proteomes" id="UP000094526"/>
    </source>
</evidence>
<evidence type="ECO:0000259" key="2">
    <source>
        <dbReference type="Pfam" id="PF25534"/>
    </source>
</evidence>
<dbReference type="Proteomes" id="UP000094526">
    <property type="component" value="Unassembled WGS sequence"/>
</dbReference>
<dbReference type="VEuPathDB" id="FungiDB:G647_05225"/>
<gene>
    <name evidence="3" type="ORF">CLCR_07149</name>
</gene>
<protein>
    <recommendedName>
        <fullName evidence="2">DUF7918 domain-containing protein</fullName>
    </recommendedName>
</protein>
<evidence type="ECO:0000313" key="3">
    <source>
        <dbReference type="EMBL" id="OCT50807.1"/>
    </source>
</evidence>
<dbReference type="STRING" id="86049.A0A1C1CQM4"/>
<reference evidence="4" key="1">
    <citation type="submission" date="2015-07" db="EMBL/GenBank/DDBJ databases">
        <authorList>
            <person name="Teixeira M.M."/>
            <person name="Souza R.C."/>
            <person name="Almeida L.G."/>
            <person name="Vicente V.A."/>
            <person name="de Hoog S."/>
            <person name="Bocca A.L."/>
            <person name="de Almeida S.R."/>
            <person name="Vasconcelos A.T."/>
            <person name="Felipe M.S."/>
        </authorList>
    </citation>
    <scope>NUCLEOTIDE SEQUENCE [LARGE SCALE GENOMIC DNA]</scope>
    <source>
        <strain evidence="4">KSF</strain>
    </source>
</reference>
<dbReference type="VEuPathDB" id="FungiDB:G647_05226"/>
<dbReference type="AlphaFoldDB" id="A0A1C1CQM4"/>
<dbReference type="PANTHER" id="PTHR36223">
    <property type="entry name" value="BETA-LACTAMASE-TYPE TRANSPEPTIDASE FOLD DOMAIN CONTAINING PROTEIN"/>
    <property type="match status" value="1"/>
</dbReference>
<name>A0A1C1CQM4_9EURO</name>
<dbReference type="EMBL" id="LGRB01000010">
    <property type="protein sequence ID" value="OCT50807.1"/>
    <property type="molecule type" value="Genomic_DNA"/>
</dbReference>
<accession>A0A1C1CQM4</accession>